<dbReference type="Proteomes" id="UP000186817">
    <property type="component" value="Unassembled WGS sequence"/>
</dbReference>
<accession>A0A1Q9BQQ8</accession>
<protein>
    <submittedName>
        <fullName evidence="2">Uncharacterized protein</fullName>
    </submittedName>
</protein>
<dbReference type="AlphaFoldDB" id="A0A1Q9BQQ8"/>
<organism evidence="2 3">
    <name type="scientific">Symbiodinium microadriaticum</name>
    <name type="common">Dinoflagellate</name>
    <name type="synonym">Zooxanthella microadriatica</name>
    <dbReference type="NCBI Taxonomy" id="2951"/>
    <lineage>
        <taxon>Eukaryota</taxon>
        <taxon>Sar</taxon>
        <taxon>Alveolata</taxon>
        <taxon>Dinophyceae</taxon>
        <taxon>Suessiales</taxon>
        <taxon>Symbiodiniaceae</taxon>
        <taxon>Symbiodinium</taxon>
    </lineage>
</organism>
<evidence type="ECO:0000313" key="3">
    <source>
        <dbReference type="Proteomes" id="UP000186817"/>
    </source>
</evidence>
<keyword evidence="3" id="KW-1185">Reference proteome</keyword>
<evidence type="ECO:0000313" key="2">
    <source>
        <dbReference type="EMBL" id="OLP73019.1"/>
    </source>
</evidence>
<proteinExistence type="predicted"/>
<sequence length="37" mass="4050">APEPSPLPRRNKAPKGDVLKAEVQAWVPGRVEEWSGP</sequence>
<evidence type="ECO:0000256" key="1">
    <source>
        <dbReference type="SAM" id="MobiDB-lite"/>
    </source>
</evidence>
<feature type="non-terminal residue" evidence="2">
    <location>
        <position position="1"/>
    </location>
</feature>
<feature type="region of interest" description="Disordered" evidence="1">
    <location>
        <begin position="1"/>
        <end position="20"/>
    </location>
</feature>
<gene>
    <name evidence="2" type="ORF">AK812_SmicGene47920</name>
</gene>
<comment type="caution">
    <text evidence="2">The sequence shown here is derived from an EMBL/GenBank/DDBJ whole genome shotgun (WGS) entry which is preliminary data.</text>
</comment>
<dbReference type="EMBL" id="LSRX01006662">
    <property type="protein sequence ID" value="OLP73019.1"/>
    <property type="molecule type" value="Genomic_DNA"/>
</dbReference>
<reference evidence="2 3" key="1">
    <citation type="submission" date="2016-02" db="EMBL/GenBank/DDBJ databases">
        <title>Genome analysis of coral dinoflagellate symbionts highlights evolutionary adaptations to a symbiotic lifestyle.</title>
        <authorList>
            <person name="Aranda M."/>
            <person name="Li Y."/>
            <person name="Liew Y.J."/>
            <person name="Baumgarten S."/>
            <person name="Simakov O."/>
            <person name="Wilson M."/>
            <person name="Piel J."/>
            <person name="Ashoor H."/>
            <person name="Bougouffa S."/>
            <person name="Bajic V.B."/>
            <person name="Ryu T."/>
            <person name="Ravasi T."/>
            <person name="Bayer T."/>
            <person name="Micklem G."/>
            <person name="Kim H."/>
            <person name="Bhak J."/>
            <person name="Lajeunesse T.C."/>
            <person name="Voolstra C.R."/>
        </authorList>
    </citation>
    <scope>NUCLEOTIDE SEQUENCE [LARGE SCALE GENOMIC DNA]</scope>
    <source>
        <strain evidence="2 3">CCMP2467</strain>
    </source>
</reference>
<name>A0A1Q9BQQ8_SYMMI</name>